<evidence type="ECO:0000313" key="3">
    <source>
        <dbReference type="Proteomes" id="UP000247586"/>
    </source>
</evidence>
<keyword evidence="3" id="KW-1185">Reference proteome</keyword>
<dbReference type="EMBL" id="CP029287">
    <property type="protein sequence ID" value="AWS00007.1"/>
    <property type="molecule type" value="Genomic_DNA"/>
</dbReference>
<dbReference type="KEGG" id="mhk:DFR87_10290"/>
<dbReference type="Proteomes" id="UP000247586">
    <property type="component" value="Chromosome"/>
</dbReference>
<feature type="compositionally biased region" description="Basic and acidic residues" evidence="1">
    <location>
        <begin position="136"/>
        <end position="147"/>
    </location>
</feature>
<dbReference type="GeneID" id="36835734"/>
<protein>
    <submittedName>
        <fullName evidence="2">Uncharacterized protein</fullName>
    </submittedName>
</protein>
<sequence>MDATVIYYEPVDVPVFQDVNLLGVKYEREEKISLNSTDEAEGIRIPGKVVLIRTKGTTVLNIGVSVAYPFHEILNVKRVGIPKEFVKEGVKVEFKDILDPYGFVGLNVHFSPSLPFVIVETDRGSEIVSISSIQDIKPETPKEPKTSEKKKRKRVKRSRKRRKVKSKGSRKSRGV</sequence>
<proteinExistence type="predicted"/>
<dbReference type="RefSeq" id="WP_054836211.1">
    <property type="nucleotide sequence ID" value="NZ_BBBA01000002.1"/>
</dbReference>
<name>A0A2U9IVC3_9CREN</name>
<dbReference type="OrthoDB" id="34579at2157"/>
<dbReference type="STRING" id="1293036.GCA_001315825_00545"/>
<evidence type="ECO:0000256" key="1">
    <source>
        <dbReference type="SAM" id="MobiDB-lite"/>
    </source>
</evidence>
<feature type="compositionally biased region" description="Basic residues" evidence="1">
    <location>
        <begin position="148"/>
        <end position="175"/>
    </location>
</feature>
<dbReference type="AlphaFoldDB" id="A0A2U9IVC3"/>
<feature type="region of interest" description="Disordered" evidence="1">
    <location>
        <begin position="133"/>
        <end position="175"/>
    </location>
</feature>
<gene>
    <name evidence="2" type="ORF">DFR87_10290</name>
</gene>
<reference evidence="2" key="1">
    <citation type="submission" date="2018-05" db="EMBL/GenBank/DDBJ databases">
        <title>Complete Genome Sequences of Extremely Thermoacidophilic, Metal-Mobilizing Type-Strain Members of the Archaeal Family Sulfolobaceae: Acidianus brierleyi DSM-1651T, Acidianus sulfidivorans DSM-18786T, Metallosphaera hakonensis DSM-7519T, and Metallosphaera prunae DSM-10039T.</title>
        <authorList>
            <person name="Counts J.A."/>
            <person name="Kelly R.M."/>
        </authorList>
    </citation>
    <scope>NUCLEOTIDE SEQUENCE [LARGE SCALE GENOMIC DNA]</scope>
    <source>
        <strain evidence="2">HO1-1</strain>
    </source>
</reference>
<evidence type="ECO:0000313" key="2">
    <source>
        <dbReference type="EMBL" id="AWS00007.1"/>
    </source>
</evidence>
<accession>A0A2U9IVC3</accession>
<organism evidence="2 3">
    <name type="scientific">Metallosphaera hakonensis JCM 8857 = DSM 7519</name>
    <dbReference type="NCBI Taxonomy" id="1293036"/>
    <lineage>
        <taxon>Archaea</taxon>
        <taxon>Thermoproteota</taxon>
        <taxon>Thermoprotei</taxon>
        <taxon>Sulfolobales</taxon>
        <taxon>Sulfolobaceae</taxon>
        <taxon>Metallosphaera</taxon>
    </lineage>
</organism>